<feature type="domain" description="O-GlcNAc transferase C-terminal" evidence="6">
    <location>
        <begin position="118"/>
        <end position="276"/>
    </location>
</feature>
<dbReference type="InterPro" id="IPR051939">
    <property type="entry name" value="Glycosyltr_41/O-GlcNAc_trsf"/>
</dbReference>
<dbReference type="PANTHER" id="PTHR44835:SF1">
    <property type="entry name" value="PROTEIN O-GLCNAC TRANSFERASE"/>
    <property type="match status" value="1"/>
</dbReference>
<evidence type="ECO:0000256" key="2">
    <source>
        <dbReference type="ARBA" id="ARBA00022676"/>
    </source>
</evidence>
<evidence type="ECO:0000256" key="3">
    <source>
        <dbReference type="ARBA" id="ARBA00022679"/>
    </source>
</evidence>
<accession>A0A382WP38</accession>
<dbReference type="Pfam" id="PF13844">
    <property type="entry name" value="Glyco_transf_41"/>
    <property type="match status" value="2"/>
</dbReference>
<name>A0A382WP38_9ZZZZ</name>
<reference evidence="7" key="1">
    <citation type="submission" date="2018-05" db="EMBL/GenBank/DDBJ databases">
        <authorList>
            <person name="Lanie J.A."/>
            <person name="Ng W.-L."/>
            <person name="Kazmierczak K.M."/>
            <person name="Andrzejewski T.M."/>
            <person name="Davidsen T.M."/>
            <person name="Wayne K.J."/>
            <person name="Tettelin H."/>
            <person name="Glass J.I."/>
            <person name="Rusch D."/>
            <person name="Podicherti R."/>
            <person name="Tsui H.-C.T."/>
            <person name="Winkler M.E."/>
        </authorList>
    </citation>
    <scope>NUCLEOTIDE SEQUENCE</scope>
</reference>
<organism evidence="7">
    <name type="scientific">marine metagenome</name>
    <dbReference type="NCBI Taxonomy" id="408172"/>
    <lineage>
        <taxon>unclassified sequences</taxon>
        <taxon>metagenomes</taxon>
        <taxon>ecological metagenomes</taxon>
    </lineage>
</organism>
<keyword evidence="4" id="KW-0677">Repeat</keyword>
<keyword evidence="2" id="KW-0328">Glycosyltransferase</keyword>
<dbReference type="Gene3D" id="3.40.50.11380">
    <property type="match status" value="1"/>
</dbReference>
<dbReference type="AlphaFoldDB" id="A0A382WP38"/>
<keyword evidence="5" id="KW-0802">TPR repeat</keyword>
<comment type="pathway">
    <text evidence="1">Protein modification; protein glycosylation.</text>
</comment>
<sequence length="276" mass="32271">SDHVKKFSEWHESAKIKNEQLSQKIFDDKIDVLFDMSGLTKGNKLSVFKLKPSSKQVTWAGWLATTNLKQMDYIIGDKFATPKKDKKNFVEKVYRMENTWCVYSKSEFDKVKIFENKSQNIVFGCFQRPEKLNKKVLTTWSKILLRKKDSFLFFNNGMHQNYDVKNISTFFSKMGVSSSRIRFAESRNRLNYLNSYNLVDINLDTFPYNGGTTSFESVFMGIPILTMRNESIMFRCGESINSNLNMVEWIAKNEDEYIEKAISFSNKKLIKSIKNK</sequence>
<evidence type="ECO:0000256" key="5">
    <source>
        <dbReference type="ARBA" id="ARBA00022803"/>
    </source>
</evidence>
<proteinExistence type="predicted"/>
<feature type="non-terminal residue" evidence="7">
    <location>
        <position position="1"/>
    </location>
</feature>
<evidence type="ECO:0000256" key="4">
    <source>
        <dbReference type="ARBA" id="ARBA00022737"/>
    </source>
</evidence>
<dbReference type="GO" id="GO:0016757">
    <property type="term" value="F:glycosyltransferase activity"/>
    <property type="evidence" value="ECO:0007669"/>
    <property type="project" value="UniProtKB-KW"/>
</dbReference>
<feature type="non-terminal residue" evidence="7">
    <location>
        <position position="276"/>
    </location>
</feature>
<dbReference type="InterPro" id="IPR029489">
    <property type="entry name" value="OGT/SEC/SPY_C"/>
</dbReference>
<keyword evidence="3" id="KW-0808">Transferase</keyword>
<protein>
    <recommendedName>
        <fullName evidence="6">O-GlcNAc transferase C-terminal domain-containing protein</fullName>
    </recommendedName>
</protein>
<evidence type="ECO:0000313" key="7">
    <source>
        <dbReference type="EMBL" id="SVD59831.1"/>
    </source>
</evidence>
<evidence type="ECO:0000259" key="6">
    <source>
        <dbReference type="Pfam" id="PF13844"/>
    </source>
</evidence>
<gene>
    <name evidence="7" type="ORF">METZ01_LOCUS412685</name>
</gene>
<evidence type="ECO:0000256" key="1">
    <source>
        <dbReference type="ARBA" id="ARBA00004922"/>
    </source>
</evidence>
<feature type="domain" description="O-GlcNAc transferase C-terminal" evidence="6">
    <location>
        <begin position="18"/>
        <end position="102"/>
    </location>
</feature>
<dbReference type="Gene3D" id="3.40.50.2000">
    <property type="entry name" value="Glycogen Phosphorylase B"/>
    <property type="match status" value="1"/>
</dbReference>
<dbReference type="PANTHER" id="PTHR44835">
    <property type="entry name" value="UDP-N-ACETYLGLUCOSAMINE--PEPTIDE N-ACETYLGLUCOSAMINYLTRANSFERASE SPINDLY-RELATED"/>
    <property type="match status" value="1"/>
</dbReference>
<dbReference type="EMBL" id="UINC01160924">
    <property type="protein sequence ID" value="SVD59831.1"/>
    <property type="molecule type" value="Genomic_DNA"/>
</dbReference>